<feature type="domain" description="HTH luxR-type" evidence="4">
    <location>
        <begin position="216"/>
        <end position="281"/>
    </location>
</feature>
<reference evidence="5 6" key="1">
    <citation type="submission" date="2015-01" db="EMBL/GenBank/DDBJ databases">
        <title>Draft genome sequence of Leucobacter komagatae strain VKM ST2845.</title>
        <authorList>
            <person name="Karlyshev A.V."/>
            <person name="Kudryashova E.B."/>
        </authorList>
    </citation>
    <scope>NUCLEOTIDE SEQUENCE [LARGE SCALE GENOMIC DNA]</scope>
    <source>
        <strain evidence="5 6">VKM ST2845</strain>
    </source>
</reference>
<name>A0A0D0HWR2_9MICO</name>
<dbReference type="Proteomes" id="UP000032120">
    <property type="component" value="Unassembled WGS sequence"/>
</dbReference>
<dbReference type="GO" id="GO:0003677">
    <property type="term" value="F:DNA binding"/>
    <property type="evidence" value="ECO:0007669"/>
    <property type="project" value="UniProtKB-KW"/>
</dbReference>
<dbReference type="GO" id="GO:0006355">
    <property type="term" value="P:regulation of DNA-templated transcription"/>
    <property type="evidence" value="ECO:0007669"/>
    <property type="project" value="InterPro"/>
</dbReference>
<evidence type="ECO:0000313" key="5">
    <source>
        <dbReference type="EMBL" id="KIP52016.1"/>
    </source>
</evidence>
<dbReference type="InterPro" id="IPR016032">
    <property type="entry name" value="Sig_transdc_resp-reg_C-effctor"/>
</dbReference>
<evidence type="ECO:0000256" key="2">
    <source>
        <dbReference type="ARBA" id="ARBA00023125"/>
    </source>
</evidence>
<dbReference type="PANTHER" id="PTHR44688">
    <property type="entry name" value="DNA-BINDING TRANSCRIPTIONAL ACTIVATOR DEVR_DOSR"/>
    <property type="match status" value="1"/>
</dbReference>
<organism evidence="5 6">
    <name type="scientific">Leucobacter komagatae</name>
    <dbReference type="NCBI Taxonomy" id="55969"/>
    <lineage>
        <taxon>Bacteria</taxon>
        <taxon>Bacillati</taxon>
        <taxon>Actinomycetota</taxon>
        <taxon>Actinomycetes</taxon>
        <taxon>Micrococcales</taxon>
        <taxon>Microbacteriaceae</taxon>
        <taxon>Leucobacter</taxon>
    </lineage>
</organism>
<evidence type="ECO:0000256" key="1">
    <source>
        <dbReference type="ARBA" id="ARBA00023015"/>
    </source>
</evidence>
<evidence type="ECO:0000256" key="3">
    <source>
        <dbReference type="ARBA" id="ARBA00023163"/>
    </source>
</evidence>
<dbReference type="InterPro" id="IPR029016">
    <property type="entry name" value="GAF-like_dom_sf"/>
</dbReference>
<keyword evidence="6" id="KW-1185">Reference proteome</keyword>
<accession>A0A0D0HWR2</accession>
<keyword evidence="3" id="KW-0804">Transcription</keyword>
<dbReference type="PRINTS" id="PR00038">
    <property type="entry name" value="HTHLUXR"/>
</dbReference>
<dbReference type="SUPFAM" id="SSF55781">
    <property type="entry name" value="GAF domain-like"/>
    <property type="match status" value="1"/>
</dbReference>
<dbReference type="PANTHER" id="PTHR44688:SF25">
    <property type="entry name" value="HTH LUXR-TYPE DOMAIN-CONTAINING PROTEIN"/>
    <property type="match status" value="1"/>
</dbReference>
<dbReference type="InterPro" id="IPR000792">
    <property type="entry name" value="Tscrpt_reg_LuxR_C"/>
</dbReference>
<gene>
    <name evidence="5" type="ORF">SD72_11785</name>
</gene>
<dbReference type="EMBL" id="JXSQ01000017">
    <property type="protein sequence ID" value="KIP52016.1"/>
    <property type="molecule type" value="Genomic_DNA"/>
</dbReference>
<dbReference type="CDD" id="cd06170">
    <property type="entry name" value="LuxR_C_like"/>
    <property type="match status" value="1"/>
</dbReference>
<dbReference type="SMART" id="SM00421">
    <property type="entry name" value="HTH_LUXR"/>
    <property type="match status" value="1"/>
</dbReference>
<keyword evidence="2" id="KW-0238">DNA-binding</keyword>
<dbReference type="SUPFAM" id="SSF46894">
    <property type="entry name" value="C-terminal effector domain of the bipartite response regulators"/>
    <property type="match status" value="1"/>
</dbReference>
<dbReference type="PROSITE" id="PS50043">
    <property type="entry name" value="HTH_LUXR_2"/>
    <property type="match status" value="1"/>
</dbReference>
<dbReference type="Pfam" id="PF00196">
    <property type="entry name" value="GerE"/>
    <property type="match status" value="1"/>
</dbReference>
<evidence type="ECO:0000313" key="6">
    <source>
        <dbReference type="Proteomes" id="UP000032120"/>
    </source>
</evidence>
<dbReference type="Gene3D" id="1.10.10.10">
    <property type="entry name" value="Winged helix-like DNA-binding domain superfamily/Winged helix DNA-binding domain"/>
    <property type="match status" value="1"/>
</dbReference>
<keyword evidence="1" id="KW-0805">Transcription regulation</keyword>
<comment type="caution">
    <text evidence="5">The sequence shown here is derived from an EMBL/GenBank/DDBJ whole genome shotgun (WGS) entry which is preliminary data.</text>
</comment>
<dbReference type="Gene3D" id="3.30.450.40">
    <property type="match status" value="1"/>
</dbReference>
<protein>
    <recommendedName>
        <fullName evidence="4">HTH luxR-type domain-containing protein</fullName>
    </recommendedName>
</protein>
<dbReference type="InterPro" id="IPR036388">
    <property type="entry name" value="WH-like_DNA-bd_sf"/>
</dbReference>
<evidence type="ECO:0000259" key="4">
    <source>
        <dbReference type="PROSITE" id="PS50043"/>
    </source>
</evidence>
<sequence>MMSSAIDPRQRLLQEAVTEFSRATGFPVTFGGYASEGVTAVTAMSGAHGEGLLRLRVANSRGLGGRAMVEHRPRFTRDYMASRNISHDYDAEIGSESIVMLVAVPVVVNDETRAVLYGGTRGGFSPDGTFMRAAAAVRRDLVREILAADEGDLLGERSQQLDTELHPSVLPGPVLEELRSSHAEVRRIAAETTDPVARARLAALEARLAGIGHDPLPQVDVHLTAREVDVLSQAAIGATNAEIGATFGIAESTVKSYLKTAMGKLESSTRHAAVAAARGRGLIP</sequence>
<dbReference type="AlphaFoldDB" id="A0A0D0HWR2"/>
<proteinExistence type="predicted"/>